<dbReference type="KEGG" id="mff:MFFC18_25800"/>
<protein>
    <submittedName>
        <fullName evidence="2">Uncharacterized protein</fullName>
    </submittedName>
</protein>
<dbReference type="AlphaFoldDB" id="A0A5B9P7R9"/>
<keyword evidence="1" id="KW-0472">Membrane</keyword>
<evidence type="ECO:0000256" key="1">
    <source>
        <dbReference type="SAM" id="Phobius"/>
    </source>
</evidence>
<gene>
    <name evidence="2" type="ORF">MFFC18_25800</name>
</gene>
<feature type="transmembrane region" description="Helical" evidence="1">
    <location>
        <begin position="7"/>
        <end position="26"/>
    </location>
</feature>
<dbReference type="RefSeq" id="WP_148618833.1">
    <property type="nucleotide sequence ID" value="NZ_CP042912.1"/>
</dbReference>
<reference evidence="2 3" key="1">
    <citation type="submission" date="2019-08" db="EMBL/GenBank/DDBJ databases">
        <title>Deep-cultivation of Planctomycetes and their phenomic and genomic characterization uncovers novel biology.</title>
        <authorList>
            <person name="Wiegand S."/>
            <person name="Jogler M."/>
            <person name="Boedeker C."/>
            <person name="Pinto D."/>
            <person name="Vollmers J."/>
            <person name="Rivas-Marin E."/>
            <person name="Kohn T."/>
            <person name="Peeters S.H."/>
            <person name="Heuer A."/>
            <person name="Rast P."/>
            <person name="Oberbeckmann S."/>
            <person name="Bunk B."/>
            <person name="Jeske O."/>
            <person name="Meyerdierks A."/>
            <person name="Storesund J.E."/>
            <person name="Kallscheuer N."/>
            <person name="Luecker S."/>
            <person name="Lage O.M."/>
            <person name="Pohl T."/>
            <person name="Merkel B.J."/>
            <person name="Hornburger P."/>
            <person name="Mueller R.-W."/>
            <person name="Bruemmer F."/>
            <person name="Labrenz M."/>
            <person name="Spormann A.M."/>
            <person name="Op den Camp H."/>
            <person name="Overmann J."/>
            <person name="Amann R."/>
            <person name="Jetten M.S.M."/>
            <person name="Mascher T."/>
            <person name="Medema M.H."/>
            <person name="Devos D.P."/>
            <person name="Kaster A.-K."/>
            <person name="Ovreas L."/>
            <person name="Rohde M."/>
            <person name="Galperin M.Y."/>
            <person name="Jogler C."/>
        </authorList>
    </citation>
    <scope>NUCLEOTIDE SEQUENCE [LARGE SCALE GENOMIC DNA]</scope>
    <source>
        <strain evidence="2 3">FC18</strain>
    </source>
</reference>
<proteinExistence type="predicted"/>
<evidence type="ECO:0000313" key="3">
    <source>
        <dbReference type="Proteomes" id="UP000322214"/>
    </source>
</evidence>
<organism evidence="2 3">
    <name type="scientific">Mariniblastus fucicola</name>
    <dbReference type="NCBI Taxonomy" id="980251"/>
    <lineage>
        <taxon>Bacteria</taxon>
        <taxon>Pseudomonadati</taxon>
        <taxon>Planctomycetota</taxon>
        <taxon>Planctomycetia</taxon>
        <taxon>Pirellulales</taxon>
        <taxon>Pirellulaceae</taxon>
        <taxon>Mariniblastus</taxon>
    </lineage>
</organism>
<name>A0A5B9P7R9_9BACT</name>
<dbReference type="STRING" id="980251.GCA_001642875_02584"/>
<dbReference type="Proteomes" id="UP000322214">
    <property type="component" value="Chromosome"/>
</dbReference>
<keyword evidence="1" id="KW-0812">Transmembrane</keyword>
<feature type="transmembrane region" description="Helical" evidence="1">
    <location>
        <begin position="32"/>
        <end position="55"/>
    </location>
</feature>
<dbReference type="EMBL" id="CP042912">
    <property type="protein sequence ID" value="QEG22697.1"/>
    <property type="molecule type" value="Genomic_DNA"/>
</dbReference>
<accession>A0A5B9P7R9</accession>
<sequence length="80" mass="8591" precursor="true">MKFTITQMLYGMVVFAVIAAVIGAGANGSPLAYGLGLSMLLSFVYFLFFAALYWAASLMSGRTQEPRADSSHEVVSETES</sequence>
<evidence type="ECO:0000313" key="2">
    <source>
        <dbReference type="EMBL" id="QEG22697.1"/>
    </source>
</evidence>
<keyword evidence="1" id="KW-1133">Transmembrane helix</keyword>
<keyword evidence="3" id="KW-1185">Reference proteome</keyword>